<accession>A0ABQ6J7Z4</accession>
<dbReference type="Proteomes" id="UP001157046">
    <property type="component" value="Unassembled WGS sequence"/>
</dbReference>
<name>A0ABQ6J7Z4_9GAMM</name>
<dbReference type="InterPro" id="IPR029016">
    <property type="entry name" value="GAF-like_dom_sf"/>
</dbReference>
<gene>
    <name evidence="1" type="ORF">GCM10025855_00150</name>
    <name evidence="2" type="ORF">GCM10025855_38110</name>
</gene>
<dbReference type="EMBL" id="BSUY01000001">
    <property type="protein sequence ID" value="GMA84278.1"/>
    <property type="molecule type" value="Genomic_DNA"/>
</dbReference>
<dbReference type="Gene3D" id="3.30.450.40">
    <property type="match status" value="1"/>
</dbReference>
<reference evidence="2" key="1">
    <citation type="journal article" date="2014" name="Int. J. Syst. Evol. Microbiol.">
        <title>Complete genome of a new Firmicutes species belonging to the dominant human colonic microbiota ('Ruminococcus bicirculans') reveals two chromosomes and a selective capacity to utilize plant glucans.</title>
        <authorList>
            <consortium name="NISC Comparative Sequencing Program"/>
            <person name="Wegmann U."/>
            <person name="Louis P."/>
            <person name="Goesmann A."/>
            <person name="Henrissat B."/>
            <person name="Duncan S.H."/>
            <person name="Flint H.J."/>
        </authorList>
    </citation>
    <scope>NUCLEOTIDE SEQUENCE</scope>
    <source>
        <strain evidence="2">NBRC 102030</strain>
    </source>
</reference>
<dbReference type="SUPFAM" id="SSF55781">
    <property type="entry name" value="GAF domain-like"/>
    <property type="match status" value="1"/>
</dbReference>
<reference evidence="3" key="2">
    <citation type="journal article" date="2019" name="Int. J. Syst. Evol. Microbiol.">
        <title>The Global Catalogue of Microorganisms (GCM) 10K type strain sequencing project: providing services to taxonomists for standard genome sequencing and annotation.</title>
        <authorList>
            <consortium name="The Broad Institute Genomics Platform"/>
            <consortium name="The Broad Institute Genome Sequencing Center for Infectious Disease"/>
            <person name="Wu L."/>
            <person name="Ma J."/>
        </authorList>
    </citation>
    <scope>NUCLEOTIDE SEQUENCE [LARGE SCALE GENOMIC DNA]</scope>
    <source>
        <strain evidence="3">NBRC 102030</strain>
    </source>
</reference>
<proteinExistence type="predicted"/>
<sequence length="147" mass="16901">MFKDEDETSQLRKNEVDCLRKRVIRLKKLAHKYKHAEIIQNALLEISNIATHAASLEEFYIGVHRHLKQLIPADNFFISTLDISTGELAIPFFADEKDAHPAELYPEQSLSTLLQQGLTGYVARTGKRCYVTMIKSMRWLLRGKSLI</sequence>
<evidence type="ECO:0000313" key="2">
    <source>
        <dbReference type="EMBL" id="GMA84278.1"/>
    </source>
</evidence>
<evidence type="ECO:0000313" key="3">
    <source>
        <dbReference type="Proteomes" id="UP001157046"/>
    </source>
</evidence>
<organism evidence="2 3">
    <name type="scientific">Shewanella glacialipiscicola</name>
    <dbReference type="NCBI Taxonomy" id="614069"/>
    <lineage>
        <taxon>Bacteria</taxon>
        <taxon>Pseudomonadati</taxon>
        <taxon>Pseudomonadota</taxon>
        <taxon>Gammaproteobacteria</taxon>
        <taxon>Alteromonadales</taxon>
        <taxon>Shewanellaceae</taxon>
        <taxon>Shewanella</taxon>
    </lineage>
</organism>
<protein>
    <submittedName>
        <fullName evidence="2">Uncharacterized protein</fullName>
    </submittedName>
</protein>
<comment type="caution">
    <text evidence="2">The sequence shown here is derived from an EMBL/GenBank/DDBJ whole genome shotgun (WGS) entry which is preliminary data.</text>
</comment>
<dbReference type="EMBL" id="BSUY01000001">
    <property type="protein sequence ID" value="GMA80482.1"/>
    <property type="molecule type" value="Genomic_DNA"/>
</dbReference>
<evidence type="ECO:0000313" key="1">
    <source>
        <dbReference type="EMBL" id="GMA80482.1"/>
    </source>
</evidence>
<reference evidence="2" key="3">
    <citation type="submission" date="2023-02" db="EMBL/GenBank/DDBJ databases">
        <authorList>
            <person name="Sun Q."/>
            <person name="Mori K."/>
        </authorList>
    </citation>
    <scope>NUCLEOTIDE SEQUENCE</scope>
    <source>
        <strain evidence="2">NBRC 102030</strain>
    </source>
</reference>
<keyword evidence="3" id="KW-1185">Reference proteome</keyword>